<dbReference type="FunFam" id="3.30.70.1430:FF:000001">
    <property type="entry name" value="Efflux pump membrane transporter"/>
    <property type="match status" value="1"/>
</dbReference>
<keyword evidence="4" id="KW-1003">Cell membrane</keyword>
<dbReference type="GO" id="GO:0009636">
    <property type="term" value="P:response to toxic substance"/>
    <property type="evidence" value="ECO:0007669"/>
    <property type="project" value="UniProtKB-ARBA"/>
</dbReference>
<evidence type="ECO:0000256" key="2">
    <source>
        <dbReference type="ARBA" id="ARBA00010942"/>
    </source>
</evidence>
<proteinExistence type="inferred from homology"/>
<evidence type="ECO:0000256" key="4">
    <source>
        <dbReference type="ARBA" id="ARBA00022475"/>
    </source>
</evidence>
<evidence type="ECO:0000256" key="3">
    <source>
        <dbReference type="ARBA" id="ARBA00022448"/>
    </source>
</evidence>
<comment type="subcellular location">
    <subcellularLocation>
        <location evidence="1 9">Cell inner membrane</location>
        <topology evidence="1 9">Multi-pass membrane protein</topology>
    </subcellularLocation>
</comment>
<feature type="transmembrane region" description="Helical" evidence="9">
    <location>
        <begin position="342"/>
        <end position="361"/>
    </location>
</feature>
<protein>
    <recommendedName>
        <fullName evidence="9">Efflux pump membrane transporter</fullName>
    </recommendedName>
</protein>
<evidence type="ECO:0000256" key="5">
    <source>
        <dbReference type="ARBA" id="ARBA00022519"/>
    </source>
</evidence>
<evidence type="ECO:0000256" key="6">
    <source>
        <dbReference type="ARBA" id="ARBA00022692"/>
    </source>
</evidence>
<keyword evidence="8 9" id="KW-0472">Membrane</keyword>
<keyword evidence="3 9" id="KW-0813">Transport</keyword>
<feature type="transmembrane region" description="Helical" evidence="9">
    <location>
        <begin position="368"/>
        <end position="389"/>
    </location>
</feature>
<comment type="similarity">
    <text evidence="2 9">Belongs to the resistance-nodulation-cell division (RND) (TC 2.A.6) family.</text>
</comment>
<dbReference type="InterPro" id="IPR027463">
    <property type="entry name" value="AcrB_DN_DC_subdom"/>
</dbReference>
<evidence type="ECO:0000256" key="9">
    <source>
        <dbReference type="RuleBase" id="RU364070"/>
    </source>
</evidence>
<dbReference type="FunFam" id="1.20.1640.10:FF:000001">
    <property type="entry name" value="Efflux pump membrane transporter"/>
    <property type="match status" value="1"/>
</dbReference>
<keyword evidence="6 9" id="KW-0812">Transmembrane</keyword>
<comment type="caution">
    <text evidence="10">The sequence shown here is derived from an EMBL/GenBank/DDBJ whole genome shotgun (WGS) entry which is preliminary data.</text>
</comment>
<dbReference type="PRINTS" id="PR00702">
    <property type="entry name" value="ACRIFLAVINRP"/>
</dbReference>
<dbReference type="OrthoDB" id="9806532at2"/>
<dbReference type="AlphaFoldDB" id="A0A501PJD0"/>
<keyword evidence="11" id="KW-1185">Reference proteome</keyword>
<dbReference type="RefSeq" id="WP_139940777.1">
    <property type="nucleotide sequence ID" value="NZ_JBHSYP010000006.1"/>
</dbReference>
<feature type="transmembrane region" description="Helical" evidence="9">
    <location>
        <begin position="926"/>
        <end position="946"/>
    </location>
</feature>
<dbReference type="SUPFAM" id="SSF82714">
    <property type="entry name" value="Multidrug efflux transporter AcrB TolC docking domain, DN and DC subdomains"/>
    <property type="match status" value="2"/>
</dbReference>
<dbReference type="SUPFAM" id="SSF82693">
    <property type="entry name" value="Multidrug efflux transporter AcrB pore domain, PN1, PN2, PC1 and PC2 subdomains"/>
    <property type="match status" value="4"/>
</dbReference>
<feature type="transmembrane region" description="Helical" evidence="9">
    <location>
        <begin position="999"/>
        <end position="1025"/>
    </location>
</feature>
<dbReference type="InterPro" id="IPR004764">
    <property type="entry name" value="MdtF-like"/>
</dbReference>
<dbReference type="GO" id="GO:0015562">
    <property type="term" value="F:efflux transmembrane transporter activity"/>
    <property type="evidence" value="ECO:0007669"/>
    <property type="project" value="InterPro"/>
</dbReference>
<feature type="transmembrane region" description="Helical" evidence="9">
    <location>
        <begin position="893"/>
        <end position="914"/>
    </location>
</feature>
<keyword evidence="5 9" id="KW-0997">Cell inner membrane</keyword>
<dbReference type="PANTHER" id="PTHR32063">
    <property type="match status" value="1"/>
</dbReference>
<feature type="transmembrane region" description="Helical" evidence="9">
    <location>
        <begin position="868"/>
        <end position="886"/>
    </location>
</feature>
<feature type="transmembrane region" description="Helical" evidence="9">
    <location>
        <begin position="440"/>
        <end position="460"/>
    </location>
</feature>
<name>A0A501PJD0_9PROT</name>
<dbReference type="Proteomes" id="UP000319148">
    <property type="component" value="Unassembled WGS sequence"/>
</dbReference>
<evidence type="ECO:0000256" key="1">
    <source>
        <dbReference type="ARBA" id="ARBA00004429"/>
    </source>
</evidence>
<accession>A0A501PJD0</accession>
<organism evidence="10 11">
    <name type="scientific">Emcibacter nanhaiensis</name>
    <dbReference type="NCBI Taxonomy" id="1505037"/>
    <lineage>
        <taxon>Bacteria</taxon>
        <taxon>Pseudomonadati</taxon>
        <taxon>Pseudomonadota</taxon>
        <taxon>Alphaproteobacteria</taxon>
        <taxon>Emcibacterales</taxon>
        <taxon>Emcibacteraceae</taxon>
        <taxon>Emcibacter</taxon>
    </lineage>
</organism>
<evidence type="ECO:0000256" key="7">
    <source>
        <dbReference type="ARBA" id="ARBA00022989"/>
    </source>
</evidence>
<sequence length="1046" mass="113061">MFSVFFVRRPKFALVISIFMVLAGLLALSGLPVAQFPEITPPSVVVSASYPGASAEVVEQTVASVMEAEVNGVEGMTYMESRSTNDGSYSLTIHFKVGTDPDIAAVNVQNRVAIAENKLPLDVTRMGIVTRSQSSNMLMIVNVVSPEQSHSELYLSNYASIYLQDVLGRIDGVGSVSQLGAKNYGMRVWVNPDKLTSLGLTSQDVADAIAAQNIQASVGKIGAPPNDREVQFQYPLSAKGRLVTVDEFENIVVLAREDGSLVRLADVARVELGSSSYSGSAKMNGIPSAAMAIYQSPGANALAVADAVKAELDKLSAKFPADMEYNILYDTTSYVEASLAEVVQTLFITFLLVVGVTWLFLGDWRAAVIPACAIPVSLIGSFVVVAALGFTVNTITLFALILAIGIVVDDSIVVVENVMRNMSETGLEAATATEKSMGEVFGPVIATTLVLFAVFIPVAFMPGITGELYKQFAVTICVAVGFSSINALTLSPALCALLLGRGIKSPTGIFHYFERLVEVLRNFYVKYVRLSAGRTMLMLIGLLIISGFTLLLFRTVPSGFLPMEDSGHLLVNIQLPDGASLNRTDEVVEQARKMIADVPGVTNIISVSGFSLLAGESANGGVMFVILEPWEDRTSLEKQWFSILGQINARVSTIAAADIFAFPVPPISGLGISGGVEAQVQDFEGRTSQELAAAIRSLIFSANQSGSFAQVRSTFSANLPQYELNIDREKVRTLGLDLSNVFRVLQQNLSGYYINDFNLFGKVYRVTLQAESEYRDEIQDIGRLFVKNSSGDMVPLSAIMEAVPVLGPQSVSRYNIYKSAMVTATPMQGVSTGEAMASLEKLAQEALPAGYGIEWTGTAHEQLEAEKLVLMIFVLAFTFAYLFLVAQYESWTIPMAVILSVVVALLGAVLPLWLHPRLDNNLYAQIGMVMLIGLASKSAILIVEFAKKRREEGLSIEEAAVEAARLRFRAVLMTALSFILGVMPLIFASGAGAASRQVIGYVVFFGMIFATTIGIFFIPSLYVAVERMRTRFKKQHQEMAKKSESE</sequence>
<evidence type="ECO:0000313" key="10">
    <source>
        <dbReference type="EMBL" id="TPD59806.1"/>
    </source>
</evidence>
<dbReference type="GO" id="GO:0005886">
    <property type="term" value="C:plasma membrane"/>
    <property type="evidence" value="ECO:0007669"/>
    <property type="project" value="UniProtKB-SubCell"/>
</dbReference>
<feature type="transmembrane region" description="Helical" evidence="9">
    <location>
        <begin position="12"/>
        <end position="34"/>
    </location>
</feature>
<dbReference type="EMBL" id="VFIY01000010">
    <property type="protein sequence ID" value="TPD59806.1"/>
    <property type="molecule type" value="Genomic_DNA"/>
</dbReference>
<dbReference type="Gene3D" id="3.30.70.1430">
    <property type="entry name" value="Multidrug efflux transporter AcrB pore domain"/>
    <property type="match status" value="2"/>
</dbReference>
<dbReference type="InterPro" id="IPR001036">
    <property type="entry name" value="Acrflvin-R"/>
</dbReference>
<dbReference type="SUPFAM" id="SSF82866">
    <property type="entry name" value="Multidrug efflux transporter AcrB transmembrane domain"/>
    <property type="match status" value="2"/>
</dbReference>
<feature type="transmembrane region" description="Helical" evidence="9">
    <location>
        <begin position="966"/>
        <end position="987"/>
    </location>
</feature>
<reference evidence="11" key="1">
    <citation type="submission" date="2019-06" db="EMBL/GenBank/DDBJ databases">
        <title>The complete genome of Emcibacter congregatus ZYLT.</title>
        <authorList>
            <person name="Zhao Z."/>
        </authorList>
    </citation>
    <scope>NUCLEOTIDE SEQUENCE [LARGE SCALE GENOMIC DNA]</scope>
    <source>
        <strain evidence="11">MCCC 1A06723</strain>
    </source>
</reference>
<keyword evidence="7 9" id="KW-1133">Transmembrane helix</keyword>
<gene>
    <name evidence="10" type="ORF">FIV46_09960</name>
</gene>
<dbReference type="Gene3D" id="1.20.1640.10">
    <property type="entry name" value="Multidrug efflux transporter AcrB transmembrane domain"/>
    <property type="match status" value="2"/>
</dbReference>
<dbReference type="Pfam" id="PF00873">
    <property type="entry name" value="ACR_tran"/>
    <property type="match status" value="1"/>
</dbReference>
<feature type="transmembrane region" description="Helical" evidence="9">
    <location>
        <begin position="536"/>
        <end position="553"/>
    </location>
</feature>
<dbReference type="Gene3D" id="3.30.70.1440">
    <property type="entry name" value="Multidrug efflux transporter AcrB pore domain"/>
    <property type="match status" value="1"/>
</dbReference>
<dbReference type="NCBIfam" id="TIGR00915">
    <property type="entry name" value="2A0602"/>
    <property type="match status" value="1"/>
</dbReference>
<evidence type="ECO:0000256" key="8">
    <source>
        <dbReference type="ARBA" id="ARBA00023136"/>
    </source>
</evidence>
<dbReference type="Gene3D" id="3.30.70.1320">
    <property type="entry name" value="Multidrug efflux transporter AcrB pore domain like"/>
    <property type="match status" value="1"/>
</dbReference>
<feature type="transmembrane region" description="Helical" evidence="9">
    <location>
        <begin position="472"/>
        <end position="499"/>
    </location>
</feature>
<dbReference type="PANTHER" id="PTHR32063:SF76">
    <property type="entry name" value="EFFLUX PUMP MEMBRANE TRANSPORTER"/>
    <property type="match status" value="1"/>
</dbReference>
<dbReference type="Gene3D" id="3.30.2090.10">
    <property type="entry name" value="Multidrug efflux transporter AcrB TolC docking domain, DN and DC subdomains"/>
    <property type="match status" value="2"/>
</dbReference>
<dbReference type="NCBIfam" id="NF000282">
    <property type="entry name" value="RND_permease_1"/>
    <property type="match status" value="1"/>
</dbReference>
<dbReference type="GO" id="GO:0042910">
    <property type="term" value="F:xenobiotic transmembrane transporter activity"/>
    <property type="evidence" value="ECO:0007669"/>
    <property type="project" value="TreeGrafter"/>
</dbReference>
<feature type="transmembrane region" description="Helical" evidence="9">
    <location>
        <begin position="395"/>
        <end position="419"/>
    </location>
</feature>
<evidence type="ECO:0000313" key="11">
    <source>
        <dbReference type="Proteomes" id="UP000319148"/>
    </source>
</evidence>